<dbReference type="InterPro" id="IPR015854">
    <property type="entry name" value="ABC_transpr_LolD-like"/>
</dbReference>
<dbReference type="InterPro" id="IPR003593">
    <property type="entry name" value="AAA+_ATPase"/>
</dbReference>
<dbReference type="GO" id="GO:0022857">
    <property type="term" value="F:transmembrane transporter activity"/>
    <property type="evidence" value="ECO:0007669"/>
    <property type="project" value="TreeGrafter"/>
</dbReference>
<evidence type="ECO:0000313" key="7">
    <source>
        <dbReference type="EMBL" id="SEF75377.1"/>
    </source>
</evidence>
<feature type="region of interest" description="Disordered" evidence="5">
    <location>
        <begin position="242"/>
        <end position="264"/>
    </location>
</feature>
<evidence type="ECO:0000256" key="3">
    <source>
        <dbReference type="ARBA" id="ARBA00022840"/>
    </source>
</evidence>
<evidence type="ECO:0000256" key="5">
    <source>
        <dbReference type="SAM" id="MobiDB-lite"/>
    </source>
</evidence>
<dbReference type="EMBL" id="FNVA01000001">
    <property type="protein sequence ID" value="SEF75377.1"/>
    <property type="molecule type" value="Genomic_DNA"/>
</dbReference>
<keyword evidence="8" id="KW-1185">Reference proteome</keyword>
<evidence type="ECO:0000313" key="8">
    <source>
        <dbReference type="Proteomes" id="UP000236728"/>
    </source>
</evidence>
<evidence type="ECO:0000256" key="4">
    <source>
        <dbReference type="ARBA" id="ARBA00038388"/>
    </source>
</evidence>
<dbReference type="SMART" id="SM00382">
    <property type="entry name" value="AAA"/>
    <property type="match status" value="1"/>
</dbReference>
<dbReference type="GO" id="GO:0098796">
    <property type="term" value="C:membrane protein complex"/>
    <property type="evidence" value="ECO:0007669"/>
    <property type="project" value="UniProtKB-ARBA"/>
</dbReference>
<keyword evidence="2" id="KW-0547">Nucleotide-binding</keyword>
<comment type="similarity">
    <text evidence="4">Belongs to the ABC transporter superfamily. Macrolide exporter (TC 3.A.1.122) family.</text>
</comment>
<dbReference type="PROSITE" id="PS00211">
    <property type="entry name" value="ABC_TRANSPORTER_1"/>
    <property type="match status" value="1"/>
</dbReference>
<dbReference type="SUPFAM" id="SSF52540">
    <property type="entry name" value="P-loop containing nucleoside triphosphate hydrolases"/>
    <property type="match status" value="1"/>
</dbReference>
<dbReference type="GO" id="GO:0005886">
    <property type="term" value="C:plasma membrane"/>
    <property type="evidence" value="ECO:0007669"/>
    <property type="project" value="TreeGrafter"/>
</dbReference>
<sequence length="264" mass="28445">MADTMVEPPTIDAPGVNAGGPHPGDVIVTDNLWKTYEMGDQLVHALRGVDIRIRHNEYVAIMGPSGSGKSTLMNLIGCLDSPSKGRYWLNGHDVSQLNDDELARIRNKEIGFVFQTFNLLARATALHNVELPLIYNGTPAAARIERAKSVLESVNLGARMHHKPNELSGGQRQRVAIARALVNNPSIILADEPTGNLDSKTSVEIMALFDDLHAKGNTIVLVTHEPDIADFAHRVISIRDGSVESDGPSRRITGGGTGGAKTSH</sequence>
<dbReference type="Proteomes" id="UP000236728">
    <property type="component" value="Unassembled WGS sequence"/>
</dbReference>
<protein>
    <submittedName>
        <fullName evidence="7">Putative ABC transport system ATP-binding protein</fullName>
    </submittedName>
</protein>
<dbReference type="Gene3D" id="3.40.50.300">
    <property type="entry name" value="P-loop containing nucleotide triphosphate hydrolases"/>
    <property type="match status" value="1"/>
</dbReference>
<dbReference type="Pfam" id="PF00005">
    <property type="entry name" value="ABC_tran"/>
    <property type="match status" value="1"/>
</dbReference>
<dbReference type="InterPro" id="IPR027417">
    <property type="entry name" value="P-loop_NTPase"/>
</dbReference>
<feature type="region of interest" description="Disordered" evidence="5">
    <location>
        <begin position="1"/>
        <end position="22"/>
    </location>
</feature>
<keyword evidence="3 7" id="KW-0067">ATP-binding</keyword>
<accession>A0A1H5UMB0</accession>
<dbReference type="CDD" id="cd03255">
    <property type="entry name" value="ABC_MJ0796_LolCDE_FtsE"/>
    <property type="match status" value="1"/>
</dbReference>
<feature type="domain" description="ABC transporter" evidence="6">
    <location>
        <begin position="27"/>
        <end position="264"/>
    </location>
</feature>
<feature type="compositionally biased region" description="Gly residues" evidence="5">
    <location>
        <begin position="253"/>
        <end position="264"/>
    </location>
</feature>
<gene>
    <name evidence="7" type="ORF">SAMN05421819_1062</name>
</gene>
<keyword evidence="1" id="KW-0813">Transport</keyword>
<dbReference type="AlphaFoldDB" id="A0A1H5UMB0"/>
<dbReference type="GO" id="GO:0016887">
    <property type="term" value="F:ATP hydrolysis activity"/>
    <property type="evidence" value="ECO:0007669"/>
    <property type="project" value="InterPro"/>
</dbReference>
<evidence type="ECO:0000259" key="6">
    <source>
        <dbReference type="PROSITE" id="PS50893"/>
    </source>
</evidence>
<dbReference type="PANTHER" id="PTHR24220">
    <property type="entry name" value="IMPORT ATP-BINDING PROTEIN"/>
    <property type="match status" value="1"/>
</dbReference>
<organism evidence="7 8">
    <name type="scientific">Bryocella elongata</name>
    <dbReference type="NCBI Taxonomy" id="863522"/>
    <lineage>
        <taxon>Bacteria</taxon>
        <taxon>Pseudomonadati</taxon>
        <taxon>Acidobacteriota</taxon>
        <taxon>Terriglobia</taxon>
        <taxon>Terriglobales</taxon>
        <taxon>Acidobacteriaceae</taxon>
        <taxon>Bryocella</taxon>
    </lineage>
</organism>
<dbReference type="InterPro" id="IPR003439">
    <property type="entry name" value="ABC_transporter-like_ATP-bd"/>
</dbReference>
<proteinExistence type="inferred from homology"/>
<evidence type="ECO:0000256" key="2">
    <source>
        <dbReference type="ARBA" id="ARBA00022741"/>
    </source>
</evidence>
<dbReference type="InterPro" id="IPR017911">
    <property type="entry name" value="MacB-like_ATP-bd"/>
</dbReference>
<evidence type="ECO:0000256" key="1">
    <source>
        <dbReference type="ARBA" id="ARBA00022448"/>
    </source>
</evidence>
<dbReference type="PANTHER" id="PTHR24220:SF86">
    <property type="entry name" value="ABC TRANSPORTER ABCH.1"/>
    <property type="match status" value="1"/>
</dbReference>
<dbReference type="InterPro" id="IPR017871">
    <property type="entry name" value="ABC_transporter-like_CS"/>
</dbReference>
<reference evidence="7 8" key="1">
    <citation type="submission" date="2016-10" db="EMBL/GenBank/DDBJ databases">
        <authorList>
            <person name="de Groot N.N."/>
        </authorList>
    </citation>
    <scope>NUCLEOTIDE SEQUENCE [LARGE SCALE GENOMIC DNA]</scope>
    <source>
        <strain evidence="7 8">DSM 22489</strain>
    </source>
</reference>
<name>A0A1H5UMB0_9BACT</name>
<dbReference type="PROSITE" id="PS50893">
    <property type="entry name" value="ABC_TRANSPORTER_2"/>
    <property type="match status" value="1"/>
</dbReference>
<dbReference type="FunFam" id="3.40.50.300:FF:000032">
    <property type="entry name" value="Export ABC transporter ATP-binding protein"/>
    <property type="match status" value="1"/>
</dbReference>
<dbReference type="GO" id="GO:0005524">
    <property type="term" value="F:ATP binding"/>
    <property type="evidence" value="ECO:0007669"/>
    <property type="project" value="UniProtKB-KW"/>
</dbReference>